<keyword evidence="2" id="KW-1185">Reference proteome</keyword>
<accession>A0ABV9V0B7</accession>
<evidence type="ECO:0000313" key="2">
    <source>
        <dbReference type="Proteomes" id="UP001595908"/>
    </source>
</evidence>
<dbReference type="Proteomes" id="UP001595908">
    <property type="component" value="Unassembled WGS sequence"/>
</dbReference>
<protein>
    <submittedName>
        <fullName evidence="1">Uncharacterized protein</fullName>
    </submittedName>
</protein>
<gene>
    <name evidence="1" type="ORF">ACFPL4_03445</name>
</gene>
<reference evidence="2" key="1">
    <citation type="journal article" date="2019" name="Int. J. Syst. Evol. Microbiol.">
        <title>The Global Catalogue of Microorganisms (GCM) 10K type strain sequencing project: providing services to taxonomists for standard genome sequencing and annotation.</title>
        <authorList>
            <consortium name="The Broad Institute Genomics Platform"/>
            <consortium name="The Broad Institute Genome Sequencing Center for Infectious Disease"/>
            <person name="Wu L."/>
            <person name="Ma J."/>
        </authorList>
    </citation>
    <scope>NUCLEOTIDE SEQUENCE [LARGE SCALE GENOMIC DNA]</scope>
    <source>
        <strain evidence="2">ICMP 257</strain>
    </source>
</reference>
<dbReference type="RefSeq" id="WP_033297954.1">
    <property type="nucleotide sequence ID" value="NZ_JBFAGR010000009.1"/>
</dbReference>
<name>A0ABV9V0B7_STRAZ</name>
<proteinExistence type="predicted"/>
<comment type="caution">
    <text evidence="1">The sequence shown here is derived from an EMBL/GenBank/DDBJ whole genome shotgun (WGS) entry which is preliminary data.</text>
</comment>
<sequence>MTQGDSGFRDEFSRFVAASGRWRDTEPEALLARWSTFVDQCEQGYRGDAEDYFNDLTSRNSLERALAAEELQQFPELAGLRLEVEAVDERFRALINPDAFPRIPEETWWARGLVRAGRKRLVEDLRREYGVEVTEVG</sequence>
<dbReference type="GeneID" id="31232165"/>
<organism evidence="1 2">
    <name type="scientific">Streptomyces atroolivaceus</name>
    <dbReference type="NCBI Taxonomy" id="66869"/>
    <lineage>
        <taxon>Bacteria</taxon>
        <taxon>Bacillati</taxon>
        <taxon>Actinomycetota</taxon>
        <taxon>Actinomycetes</taxon>
        <taxon>Kitasatosporales</taxon>
        <taxon>Streptomycetaceae</taxon>
        <taxon>Streptomyces</taxon>
    </lineage>
</organism>
<evidence type="ECO:0000313" key="1">
    <source>
        <dbReference type="EMBL" id="MFC4977414.1"/>
    </source>
</evidence>
<dbReference type="EMBL" id="JBHSJE010000001">
    <property type="protein sequence ID" value="MFC4977414.1"/>
    <property type="molecule type" value="Genomic_DNA"/>
</dbReference>